<evidence type="ECO:0000313" key="2">
    <source>
        <dbReference type="EMBL" id="KKP48040.1"/>
    </source>
</evidence>
<organism evidence="2 3">
    <name type="scientific">Candidatus Woesebacteria bacterium GW2011_GWA2_33_28</name>
    <dbReference type="NCBI Taxonomy" id="1618561"/>
    <lineage>
        <taxon>Bacteria</taxon>
        <taxon>Candidatus Woeseibacteriota</taxon>
    </lineage>
</organism>
<evidence type="ECO:0000313" key="3">
    <source>
        <dbReference type="Proteomes" id="UP000033995"/>
    </source>
</evidence>
<evidence type="ECO:0000256" key="1">
    <source>
        <dbReference type="SAM" id="MobiDB-lite"/>
    </source>
</evidence>
<name>A0A0G0CA24_9BACT</name>
<accession>A0A0G0CA24</accession>
<sequence>MNEQELRKRADNITAEGILRISEKTGKSIDEIIREQIKKFKDRGQMEEHIERLEKPLKNDSDS</sequence>
<dbReference type="EMBL" id="LBOZ01000002">
    <property type="protein sequence ID" value="KKP48040.1"/>
    <property type="molecule type" value="Genomic_DNA"/>
</dbReference>
<evidence type="ECO:0008006" key="4">
    <source>
        <dbReference type="Google" id="ProtNLM"/>
    </source>
</evidence>
<comment type="caution">
    <text evidence="2">The sequence shown here is derived from an EMBL/GenBank/DDBJ whole genome shotgun (WGS) entry which is preliminary data.</text>
</comment>
<dbReference type="Proteomes" id="UP000033995">
    <property type="component" value="Unassembled WGS sequence"/>
</dbReference>
<protein>
    <recommendedName>
        <fullName evidence="4">Ribbon-helix-helix protein CopG domain-containing protein</fullName>
    </recommendedName>
</protein>
<dbReference type="AlphaFoldDB" id="A0A0G0CA24"/>
<feature type="region of interest" description="Disordered" evidence="1">
    <location>
        <begin position="43"/>
        <end position="63"/>
    </location>
</feature>
<reference evidence="2 3" key="1">
    <citation type="journal article" date="2015" name="Nature">
        <title>rRNA introns, odd ribosomes, and small enigmatic genomes across a large radiation of phyla.</title>
        <authorList>
            <person name="Brown C.T."/>
            <person name="Hug L.A."/>
            <person name="Thomas B.C."/>
            <person name="Sharon I."/>
            <person name="Castelle C.J."/>
            <person name="Singh A."/>
            <person name="Wilkins M.J."/>
            <person name="Williams K.H."/>
            <person name="Banfield J.F."/>
        </authorList>
    </citation>
    <scope>NUCLEOTIDE SEQUENCE [LARGE SCALE GENOMIC DNA]</scope>
</reference>
<proteinExistence type="predicted"/>
<gene>
    <name evidence="2" type="ORF">UR38_C0002G0143</name>
</gene>